<gene>
    <name evidence="1" type="ORF">HW555_009563</name>
</gene>
<proteinExistence type="predicted"/>
<sequence>MVGVVRAVVSTLVVEEELGEGRHAHEVVQHAAGVGVERGVVVRGARHQRAAALAPRRLQVLPGPATHTIMYHINNDAHCSVQPVWWTGEIKSLKMRHSRYRY</sequence>
<dbReference type="AlphaFoldDB" id="A0A835L6M5"/>
<accession>A0A835L6M5</accession>
<organism evidence="1 2">
    <name type="scientific">Spodoptera exigua</name>
    <name type="common">Beet armyworm</name>
    <name type="synonym">Noctua fulgens</name>
    <dbReference type="NCBI Taxonomy" id="7107"/>
    <lineage>
        <taxon>Eukaryota</taxon>
        <taxon>Metazoa</taxon>
        <taxon>Ecdysozoa</taxon>
        <taxon>Arthropoda</taxon>
        <taxon>Hexapoda</taxon>
        <taxon>Insecta</taxon>
        <taxon>Pterygota</taxon>
        <taxon>Neoptera</taxon>
        <taxon>Endopterygota</taxon>
        <taxon>Lepidoptera</taxon>
        <taxon>Glossata</taxon>
        <taxon>Ditrysia</taxon>
        <taxon>Noctuoidea</taxon>
        <taxon>Noctuidae</taxon>
        <taxon>Amphipyrinae</taxon>
        <taxon>Spodoptera</taxon>
    </lineage>
</organism>
<evidence type="ECO:0000313" key="2">
    <source>
        <dbReference type="Proteomes" id="UP000648187"/>
    </source>
</evidence>
<keyword evidence="2" id="KW-1185">Reference proteome</keyword>
<dbReference type="Proteomes" id="UP000648187">
    <property type="component" value="Unassembled WGS sequence"/>
</dbReference>
<protein>
    <submittedName>
        <fullName evidence="1">Uncharacterized protein</fullName>
    </submittedName>
</protein>
<name>A0A835L6M5_SPOEX</name>
<reference evidence="1" key="1">
    <citation type="submission" date="2020-08" db="EMBL/GenBank/DDBJ databases">
        <title>Spodoptera exigua strain:BAW_Kor-Di-RS1 Genome sequencing and assembly.</title>
        <authorList>
            <person name="Kim J."/>
            <person name="Nam H.Y."/>
            <person name="Kwon M."/>
            <person name="Choi J.H."/>
            <person name="Cho S.R."/>
            <person name="Kim G.-H."/>
        </authorList>
    </citation>
    <scope>NUCLEOTIDE SEQUENCE</scope>
    <source>
        <strain evidence="1">BAW_Kor-Di-RS1</strain>
        <tissue evidence="1">Whole-body</tissue>
    </source>
</reference>
<dbReference type="EMBL" id="JACKWZ010000216">
    <property type="protein sequence ID" value="KAF9411697.1"/>
    <property type="molecule type" value="Genomic_DNA"/>
</dbReference>
<evidence type="ECO:0000313" key="1">
    <source>
        <dbReference type="EMBL" id="KAF9411697.1"/>
    </source>
</evidence>
<comment type="caution">
    <text evidence="1">The sequence shown here is derived from an EMBL/GenBank/DDBJ whole genome shotgun (WGS) entry which is preliminary data.</text>
</comment>